<accession>A0A124GN16</accession>
<geneLocation type="mitochondrion" evidence="2"/>
<sequence>MSVSAKWVLVVERFPSIITSWRLLFHYMVWTGLLHDYVVWTGLLVVLSLCPSIRQR</sequence>
<keyword evidence="1" id="KW-0812">Transmembrane</keyword>
<feature type="transmembrane region" description="Helical" evidence="1">
    <location>
        <begin position="27"/>
        <end position="50"/>
    </location>
</feature>
<organism evidence="2">
    <name type="scientific">Picea glauca</name>
    <name type="common">White spruce</name>
    <name type="synonym">Pinus glauca</name>
    <dbReference type="NCBI Taxonomy" id="3330"/>
    <lineage>
        <taxon>Eukaryota</taxon>
        <taxon>Viridiplantae</taxon>
        <taxon>Streptophyta</taxon>
        <taxon>Embryophyta</taxon>
        <taxon>Tracheophyta</taxon>
        <taxon>Spermatophyta</taxon>
        <taxon>Pinopsida</taxon>
        <taxon>Pinidae</taxon>
        <taxon>Conifers I</taxon>
        <taxon>Pinales</taxon>
        <taxon>Pinaceae</taxon>
        <taxon>Picea</taxon>
    </lineage>
</organism>
<proteinExistence type="predicted"/>
<keyword evidence="1" id="KW-1133">Transmembrane helix</keyword>
<protein>
    <submittedName>
        <fullName evidence="2">Uncharacterized protein</fullName>
    </submittedName>
</protein>
<evidence type="ECO:0000256" key="1">
    <source>
        <dbReference type="SAM" id="Phobius"/>
    </source>
</evidence>
<gene>
    <name evidence="2" type="ORF">ABT39_MTgene5577</name>
</gene>
<keyword evidence="1" id="KW-0472">Membrane</keyword>
<comment type="caution">
    <text evidence="2">The sequence shown here is derived from an EMBL/GenBank/DDBJ whole genome shotgun (WGS) entry which is preliminary data.</text>
</comment>
<evidence type="ECO:0000313" key="2">
    <source>
        <dbReference type="EMBL" id="KUM47392.1"/>
    </source>
</evidence>
<dbReference type="AlphaFoldDB" id="A0A124GN16"/>
<name>A0A124GN16_PICGL</name>
<keyword evidence="2" id="KW-0496">Mitochondrion</keyword>
<reference evidence="2" key="1">
    <citation type="journal article" date="2015" name="Genome Biol. Evol.">
        <title>Organellar Genomes of White Spruce (Picea glauca): Assembly and Annotation.</title>
        <authorList>
            <person name="Jackman S.D."/>
            <person name="Warren R.L."/>
            <person name="Gibb E.A."/>
            <person name="Vandervalk B.P."/>
            <person name="Mohamadi H."/>
            <person name="Chu J."/>
            <person name="Raymond A."/>
            <person name="Pleasance S."/>
            <person name="Coope R."/>
            <person name="Wildung M.R."/>
            <person name="Ritland C.E."/>
            <person name="Bousquet J."/>
            <person name="Jones S.J."/>
            <person name="Bohlmann J."/>
            <person name="Birol I."/>
        </authorList>
    </citation>
    <scope>NUCLEOTIDE SEQUENCE [LARGE SCALE GENOMIC DNA]</scope>
    <source>
        <tissue evidence="2">Flushing bud</tissue>
    </source>
</reference>
<dbReference type="EMBL" id="LKAM01000007">
    <property type="protein sequence ID" value="KUM47392.1"/>
    <property type="molecule type" value="Genomic_DNA"/>
</dbReference>